<sequence>MKKTEVFSLVMFYLKARLKGIILLVLCSLTFAIVLFLYNVPVEPVVYASVLWAIIAVVFLIIDFLSLYKKHKLLQDLKHNIALKFDNLPQPKDIIERDYHDLLTIICKQNLEITHNAEVNQSKLIDYYTLWAHQIKTPISAMHLILQTEDNELSSELSMELFKIEQYVEFVLQYLRLESMSADLMLKSQSLDNIVKQAVRKYARMFIRKRIKLDFKDLNCEVLTDEKWLLFAIEQLLSNALKYTKEGTISIYMNDGSKKTLVIEDTGIGIKEEDLARTFERGFTGYNGRWDKKSTGLGLYLCKQILNKLSHSITIESRVDEGTKVKINLETIQVGIE</sequence>
<dbReference type="EMBL" id="JAGGLL010000007">
    <property type="protein sequence ID" value="MBP2021340.1"/>
    <property type="molecule type" value="Genomic_DNA"/>
</dbReference>
<keyword evidence="14" id="KW-1185">Reference proteome</keyword>
<evidence type="ECO:0000313" key="13">
    <source>
        <dbReference type="EMBL" id="MBP2021340.1"/>
    </source>
</evidence>
<evidence type="ECO:0000256" key="10">
    <source>
        <dbReference type="ARBA" id="ARBA00023136"/>
    </source>
</evidence>
<dbReference type="InterPro" id="IPR036890">
    <property type="entry name" value="HATPase_C_sf"/>
</dbReference>
<reference evidence="13 14" key="1">
    <citation type="submission" date="2021-03" db="EMBL/GenBank/DDBJ databases">
        <title>Genomic Encyclopedia of Type Strains, Phase IV (KMG-IV): sequencing the most valuable type-strain genomes for metagenomic binning, comparative biology and taxonomic classification.</title>
        <authorList>
            <person name="Goeker M."/>
        </authorList>
    </citation>
    <scope>NUCLEOTIDE SEQUENCE [LARGE SCALE GENOMIC DNA]</scope>
    <source>
        <strain evidence="13 14">DSM 28650</strain>
    </source>
</reference>
<dbReference type="Pfam" id="PF02518">
    <property type="entry name" value="HATPase_c"/>
    <property type="match status" value="1"/>
</dbReference>
<evidence type="ECO:0000259" key="12">
    <source>
        <dbReference type="PROSITE" id="PS50109"/>
    </source>
</evidence>
<dbReference type="InterPro" id="IPR004358">
    <property type="entry name" value="Sig_transdc_His_kin-like_C"/>
</dbReference>
<comment type="catalytic activity">
    <reaction evidence="1">
        <text>ATP + protein L-histidine = ADP + protein N-phospho-L-histidine.</text>
        <dbReference type="EC" id="2.7.13.3"/>
    </reaction>
</comment>
<evidence type="ECO:0000256" key="6">
    <source>
        <dbReference type="ARBA" id="ARBA00022692"/>
    </source>
</evidence>
<evidence type="ECO:0000256" key="3">
    <source>
        <dbReference type="ARBA" id="ARBA00012438"/>
    </source>
</evidence>
<evidence type="ECO:0000256" key="8">
    <source>
        <dbReference type="ARBA" id="ARBA00022989"/>
    </source>
</evidence>
<dbReference type="PROSITE" id="PS50109">
    <property type="entry name" value="HIS_KIN"/>
    <property type="match status" value="1"/>
</dbReference>
<keyword evidence="4" id="KW-1003">Cell membrane</keyword>
<dbReference type="PANTHER" id="PTHR45453:SF2">
    <property type="entry name" value="HISTIDINE KINASE"/>
    <property type="match status" value="1"/>
</dbReference>
<dbReference type="InterPro" id="IPR003594">
    <property type="entry name" value="HATPase_dom"/>
</dbReference>
<keyword evidence="8 11" id="KW-1133">Transmembrane helix</keyword>
<keyword evidence="10 11" id="KW-0472">Membrane</keyword>
<accession>A0ABS4K0N6</accession>
<evidence type="ECO:0000256" key="11">
    <source>
        <dbReference type="SAM" id="Phobius"/>
    </source>
</evidence>
<evidence type="ECO:0000313" key="14">
    <source>
        <dbReference type="Proteomes" id="UP001519308"/>
    </source>
</evidence>
<keyword evidence="9" id="KW-0902">Two-component regulatory system</keyword>
<comment type="subcellular location">
    <subcellularLocation>
        <location evidence="2">Cell membrane</location>
        <topology evidence="2">Multi-pass membrane protein</topology>
    </subcellularLocation>
</comment>
<dbReference type="Proteomes" id="UP001519308">
    <property type="component" value="Unassembled WGS sequence"/>
</dbReference>
<dbReference type="GO" id="GO:0016301">
    <property type="term" value="F:kinase activity"/>
    <property type="evidence" value="ECO:0007669"/>
    <property type="project" value="UniProtKB-KW"/>
</dbReference>
<name>A0ABS4K0N6_9CLOT</name>
<dbReference type="SUPFAM" id="SSF55874">
    <property type="entry name" value="ATPase domain of HSP90 chaperone/DNA topoisomerase II/histidine kinase"/>
    <property type="match status" value="1"/>
</dbReference>
<evidence type="ECO:0000256" key="9">
    <source>
        <dbReference type="ARBA" id="ARBA00023012"/>
    </source>
</evidence>
<protein>
    <recommendedName>
        <fullName evidence="3">histidine kinase</fullName>
        <ecNumber evidence="3">2.7.13.3</ecNumber>
    </recommendedName>
</protein>
<evidence type="ECO:0000256" key="1">
    <source>
        <dbReference type="ARBA" id="ARBA00000085"/>
    </source>
</evidence>
<dbReference type="Gene3D" id="3.30.565.10">
    <property type="entry name" value="Histidine kinase-like ATPase, C-terminal domain"/>
    <property type="match status" value="1"/>
</dbReference>
<evidence type="ECO:0000256" key="4">
    <source>
        <dbReference type="ARBA" id="ARBA00022475"/>
    </source>
</evidence>
<dbReference type="PANTHER" id="PTHR45453">
    <property type="entry name" value="PHOSPHATE REGULON SENSOR PROTEIN PHOR"/>
    <property type="match status" value="1"/>
</dbReference>
<dbReference type="PRINTS" id="PR00344">
    <property type="entry name" value="BCTRLSENSOR"/>
</dbReference>
<gene>
    <name evidence="13" type="ORF">J2Z44_001136</name>
</gene>
<keyword evidence="6 11" id="KW-0812">Transmembrane</keyword>
<feature type="transmembrane region" description="Helical" evidence="11">
    <location>
        <begin position="21"/>
        <end position="40"/>
    </location>
</feature>
<feature type="transmembrane region" description="Helical" evidence="11">
    <location>
        <begin position="46"/>
        <end position="68"/>
    </location>
</feature>
<dbReference type="InterPro" id="IPR050351">
    <property type="entry name" value="BphY/WalK/GraS-like"/>
</dbReference>
<dbReference type="RefSeq" id="WP_021284414.1">
    <property type="nucleotide sequence ID" value="NZ_JAGGLL010000007.1"/>
</dbReference>
<keyword evidence="5" id="KW-0808">Transferase</keyword>
<comment type="caution">
    <text evidence="13">The sequence shown here is derived from an EMBL/GenBank/DDBJ whole genome shotgun (WGS) entry which is preliminary data.</text>
</comment>
<proteinExistence type="predicted"/>
<evidence type="ECO:0000256" key="7">
    <source>
        <dbReference type="ARBA" id="ARBA00022777"/>
    </source>
</evidence>
<evidence type="ECO:0000256" key="5">
    <source>
        <dbReference type="ARBA" id="ARBA00022679"/>
    </source>
</evidence>
<dbReference type="EC" id="2.7.13.3" evidence="3"/>
<dbReference type="InterPro" id="IPR005467">
    <property type="entry name" value="His_kinase_dom"/>
</dbReference>
<feature type="domain" description="Histidine kinase" evidence="12">
    <location>
        <begin position="130"/>
        <end position="333"/>
    </location>
</feature>
<evidence type="ECO:0000256" key="2">
    <source>
        <dbReference type="ARBA" id="ARBA00004651"/>
    </source>
</evidence>
<dbReference type="SMART" id="SM00387">
    <property type="entry name" value="HATPase_c"/>
    <property type="match status" value="1"/>
</dbReference>
<keyword evidence="7 13" id="KW-0418">Kinase</keyword>
<organism evidence="13 14">
    <name type="scientific">Clostridium punense</name>
    <dbReference type="NCBI Taxonomy" id="1054297"/>
    <lineage>
        <taxon>Bacteria</taxon>
        <taxon>Bacillati</taxon>
        <taxon>Bacillota</taxon>
        <taxon>Clostridia</taxon>
        <taxon>Eubacteriales</taxon>
        <taxon>Clostridiaceae</taxon>
        <taxon>Clostridium</taxon>
    </lineage>
</organism>